<dbReference type="EMBL" id="FQZY01000071">
    <property type="protein sequence ID" value="SHK67344.1"/>
    <property type="molecule type" value="Genomic_DNA"/>
</dbReference>
<feature type="domain" description="XdhC Rossmann" evidence="2">
    <location>
        <begin position="89"/>
        <end position="231"/>
    </location>
</feature>
<dbReference type="Gene3D" id="3.40.50.720">
    <property type="entry name" value="NAD(P)-binding Rossmann-like Domain"/>
    <property type="match status" value="1"/>
</dbReference>
<dbReference type="PANTHER" id="PTHR30388">
    <property type="entry name" value="ALDEHYDE OXIDOREDUCTASE MOLYBDENUM COFACTOR ASSEMBLY PROTEIN"/>
    <property type="match status" value="1"/>
</dbReference>
<dbReference type="InterPro" id="IPR052698">
    <property type="entry name" value="MoCofactor_Util/Proc"/>
</dbReference>
<dbReference type="STRING" id="1121950.SAMN02745243_03476"/>
<dbReference type="Pfam" id="PF02625">
    <property type="entry name" value="XdhC_CoxI"/>
    <property type="match status" value="1"/>
</dbReference>
<name>A0A1M6UDP6_9FIRM</name>
<reference evidence="3 4" key="1">
    <citation type="submission" date="2016-11" db="EMBL/GenBank/DDBJ databases">
        <authorList>
            <person name="Jaros S."/>
            <person name="Januszkiewicz K."/>
            <person name="Wedrychowicz H."/>
        </authorList>
    </citation>
    <scope>NUCLEOTIDE SEQUENCE [LARGE SCALE GENOMIC DNA]</scope>
    <source>
        <strain evidence="3 4">DSM 15480</strain>
    </source>
</reference>
<dbReference type="AlphaFoldDB" id="A0A1M6UDP6"/>
<protein>
    <submittedName>
        <fullName evidence="3">Xanthine dehydrogenase accessory factor</fullName>
    </submittedName>
</protein>
<dbReference type="PANTHER" id="PTHR30388:SF6">
    <property type="entry name" value="XANTHINE DEHYDROGENASE SUBUNIT A-RELATED"/>
    <property type="match status" value="1"/>
</dbReference>
<evidence type="ECO:0000313" key="3">
    <source>
        <dbReference type="EMBL" id="SHK67344.1"/>
    </source>
</evidence>
<dbReference type="InterPro" id="IPR003777">
    <property type="entry name" value="XdhC_CoxI"/>
</dbReference>
<dbReference type="Pfam" id="PF13478">
    <property type="entry name" value="XdhC_C"/>
    <property type="match status" value="1"/>
</dbReference>
<dbReference type="OrthoDB" id="9773039at2"/>
<accession>A0A1M6UDP6</accession>
<feature type="domain" description="XdhC- CoxI" evidence="1">
    <location>
        <begin position="258"/>
        <end position="316"/>
    </location>
</feature>
<gene>
    <name evidence="3" type="ORF">SAMN02745243_03476</name>
</gene>
<evidence type="ECO:0000259" key="1">
    <source>
        <dbReference type="Pfam" id="PF02625"/>
    </source>
</evidence>
<evidence type="ECO:0000313" key="4">
    <source>
        <dbReference type="Proteomes" id="UP000184301"/>
    </source>
</evidence>
<keyword evidence="4" id="KW-1185">Reference proteome</keyword>
<dbReference type="RefSeq" id="WP_073112792.1">
    <property type="nucleotide sequence ID" value="NZ_FQZY01000071.1"/>
</dbReference>
<evidence type="ECO:0000259" key="2">
    <source>
        <dbReference type="Pfam" id="PF13478"/>
    </source>
</evidence>
<proteinExistence type="predicted"/>
<dbReference type="Proteomes" id="UP000184301">
    <property type="component" value="Unassembled WGS sequence"/>
</dbReference>
<dbReference type="InterPro" id="IPR027051">
    <property type="entry name" value="XdhC_Rossmann_dom"/>
</dbReference>
<sequence length="348" mass="38751">MQSKTDYSELYRKIKERDPYSTHVLLTVVNGPSSGEKIYLTQGKIDWSQTPGGFLEQHLEQLRDVRATGEIRVEEQDVFAECIGSEKELVICGGGHVSVPIVQMGQMLGFRVTVIEDRPKFADNIRRLGEINIACNSFDHALEDIEGNENTFFVIVTRGHRYDQLCLRKIIQKPNAYIGMIGSRKRVAMVKEILEEEGIDRGKLEQVYTPIGLKIGAETPEEIAVSVMAEIIQVKNQVKRYSRYTDALLSHLTEEEQQSVPKVMATIVSRKGSAPRGIGTKMLVFAAGETVDSIGGGCAEANVIQKARLMLREETEAVRLCRVDMTGKDAEEDGMVCGGVIEVLLEKM</sequence>
<organism evidence="3 4">
    <name type="scientific">Hespellia stercorisuis DSM 15480</name>
    <dbReference type="NCBI Taxonomy" id="1121950"/>
    <lineage>
        <taxon>Bacteria</taxon>
        <taxon>Bacillati</taxon>
        <taxon>Bacillota</taxon>
        <taxon>Clostridia</taxon>
        <taxon>Lachnospirales</taxon>
        <taxon>Lachnospiraceae</taxon>
        <taxon>Hespellia</taxon>
    </lineage>
</organism>